<dbReference type="EMBL" id="PKFO01000010">
    <property type="protein sequence ID" value="PVH23259.1"/>
    <property type="molecule type" value="Genomic_DNA"/>
</dbReference>
<evidence type="ECO:0000313" key="1">
    <source>
        <dbReference type="EMBL" id="PVH23259.1"/>
    </source>
</evidence>
<dbReference type="Proteomes" id="UP000244309">
    <property type="component" value="Unassembled WGS sequence"/>
</dbReference>
<dbReference type="VEuPathDB" id="FungiDB:CXQ85_002993"/>
<sequence>MANEYYAIILELSPRKINVGFAGEASPSVSIRPDTPLWEKFQPPYEKDVYPRFFDLSSHSLTKEQKEELSSVLKNDKADSLILEKYQHDSQNGSFTFWESDGFRALGRLMKYVVVRNLMVSPCHVKIMVLDSGASALEKFQLCSVLLGPSGCACSVYFIPRASCISMAASVEDSVVVDFQWSECRISALSELRVVKEKCVETYSEETACYKMLRTVSDAEEAREKVNEGHFLSFKGLPEVLESLVEELAVDVRPKMVQNLVFTGDIASSVELQRSLSQESTALERGQAPRSTVLPRF</sequence>
<protein>
    <submittedName>
        <fullName evidence="1">Uncharacterized protein</fullName>
    </submittedName>
</protein>
<dbReference type="OrthoDB" id="337660at2759"/>
<organism evidence="1 2">
    <name type="scientific">Candidozyma haemuli</name>
    <dbReference type="NCBI Taxonomy" id="45357"/>
    <lineage>
        <taxon>Eukaryota</taxon>
        <taxon>Fungi</taxon>
        <taxon>Dikarya</taxon>
        <taxon>Ascomycota</taxon>
        <taxon>Saccharomycotina</taxon>
        <taxon>Pichiomycetes</taxon>
        <taxon>Metschnikowiaceae</taxon>
        <taxon>Candidozyma</taxon>
    </lineage>
</organism>
<gene>
    <name evidence="1" type="ORF">CXQ85_002993</name>
</gene>
<dbReference type="AlphaFoldDB" id="A0A2V1B021"/>
<proteinExistence type="predicted"/>
<reference evidence="1 2" key="1">
    <citation type="submission" date="2017-12" db="EMBL/GenBank/DDBJ databases">
        <title>Genome Sequence of a Multidrug-Resistant Candida haemulonii Isolate from a Patient with Chronic Leg Ulcers in Israel.</title>
        <authorList>
            <person name="Chow N.A."/>
            <person name="Gade L."/>
            <person name="Batra D."/>
            <person name="Rowe L.A."/>
            <person name="Ben-Ami R."/>
            <person name="Loparev V.N."/>
            <person name="Litvintseva A.P."/>
        </authorList>
    </citation>
    <scope>NUCLEOTIDE SEQUENCE [LARGE SCALE GENOMIC DNA]</scope>
    <source>
        <strain evidence="1 2">B11899</strain>
    </source>
</reference>
<dbReference type="RefSeq" id="XP_025344199.1">
    <property type="nucleotide sequence ID" value="XM_025486649.1"/>
</dbReference>
<name>A0A2V1B021_9ASCO</name>
<dbReference type="STRING" id="45357.A0A2V1B021"/>
<dbReference type="Gene3D" id="3.30.420.40">
    <property type="match status" value="1"/>
</dbReference>
<evidence type="ECO:0000313" key="2">
    <source>
        <dbReference type="Proteomes" id="UP000244309"/>
    </source>
</evidence>
<dbReference type="GeneID" id="37008324"/>
<accession>A0A2V1B021</accession>
<keyword evidence="2" id="KW-1185">Reference proteome</keyword>
<comment type="caution">
    <text evidence="1">The sequence shown here is derived from an EMBL/GenBank/DDBJ whole genome shotgun (WGS) entry which is preliminary data.</text>
</comment>